<keyword evidence="2" id="KW-0597">Phosphoprotein</keyword>
<dbReference type="GO" id="GO:0010906">
    <property type="term" value="P:regulation of glucose metabolic process"/>
    <property type="evidence" value="ECO:0007669"/>
    <property type="project" value="TreeGrafter"/>
</dbReference>
<dbReference type="EMBL" id="CAJOBC010006127">
    <property type="protein sequence ID" value="CAF3887890.1"/>
    <property type="molecule type" value="Genomic_DNA"/>
</dbReference>
<evidence type="ECO:0000259" key="10">
    <source>
        <dbReference type="Pfam" id="PF10436"/>
    </source>
</evidence>
<dbReference type="InterPro" id="IPR036784">
    <property type="entry name" value="AK/P_DHK_N_sf"/>
</dbReference>
<dbReference type="EMBL" id="CAJOBA010035049">
    <property type="protein sequence ID" value="CAF3997116.1"/>
    <property type="molecule type" value="Genomic_DNA"/>
</dbReference>
<sequence length="422" mass="48974">MALFNRSLHFIRFYSATTKAACSTNDQKQFSEIVKQLSKFSSRDDLLEYSQRSVQYQYPLRMMEEAKKQQHDQNSLIEYARFLNDELKVRVAHCISHFQMLPFLPAANPTLLRLHERYLNLFEKLNHFPEIVTKNDEEKFSRLIQIFMESNTDVIGQLSNGCRESARYFKIYDVMKQFLDNILLSRLSMRLLGEHYVALRRPKPDWLGAIYMKFILNDLVQGCINDVSTICHDTYGAVPAVVIDNNLPQPFPYFPSVVEYILRELLKNSMRAVVEHSKTLLSKSQNLTTYFESNRNKPLIKVTFTSDPADEHFDIVINDLGGGVADEEQEKIFEYMYTGQSEHHEKACESETDMGDDILSDFQERMVQSSKHMFGYGFGLPVCRLYAQCFNGSLNVRQIPSLGTDVYLRLSFIETTNQNVKI</sequence>
<comment type="similarity">
    <text evidence="1 8">Belongs to the PDK/BCKDK protein kinase family.</text>
</comment>
<dbReference type="Proteomes" id="UP000682733">
    <property type="component" value="Unassembled WGS sequence"/>
</dbReference>
<dbReference type="EMBL" id="CAJNOQ010006127">
    <property type="protein sequence ID" value="CAF1124390.1"/>
    <property type="molecule type" value="Genomic_DNA"/>
</dbReference>
<dbReference type="Gene3D" id="1.20.140.20">
    <property type="entry name" value="Alpha-ketoacid/pyruvate dehydrogenase kinase, N-terminal domain"/>
    <property type="match status" value="1"/>
</dbReference>
<dbReference type="Proteomes" id="UP000681722">
    <property type="component" value="Unassembled WGS sequence"/>
</dbReference>
<evidence type="ECO:0000313" key="15">
    <source>
        <dbReference type="Proteomes" id="UP000663829"/>
    </source>
</evidence>
<keyword evidence="7 8" id="KW-0496">Mitochondrion</keyword>
<dbReference type="InterPro" id="IPR018955">
    <property type="entry name" value="BCDHK/PDK_N"/>
</dbReference>
<evidence type="ECO:0000256" key="5">
    <source>
        <dbReference type="ARBA" id="ARBA00022777"/>
    </source>
</evidence>
<dbReference type="Pfam" id="PF10436">
    <property type="entry name" value="BCDHK_Adom3"/>
    <property type="match status" value="1"/>
</dbReference>
<dbReference type="InterPro" id="IPR003594">
    <property type="entry name" value="HATPase_dom"/>
</dbReference>
<proteinExistence type="inferred from homology"/>
<reference evidence="11" key="1">
    <citation type="submission" date="2021-02" db="EMBL/GenBank/DDBJ databases">
        <authorList>
            <person name="Nowell W R."/>
        </authorList>
    </citation>
    <scope>NUCLEOTIDE SEQUENCE</scope>
</reference>
<evidence type="ECO:0000256" key="8">
    <source>
        <dbReference type="RuleBase" id="RU366032"/>
    </source>
</evidence>
<evidence type="ECO:0000256" key="2">
    <source>
        <dbReference type="ARBA" id="ARBA00022553"/>
    </source>
</evidence>
<evidence type="ECO:0000313" key="11">
    <source>
        <dbReference type="EMBL" id="CAF1124390.1"/>
    </source>
</evidence>
<feature type="domain" description="Branched-chain alpha-ketoacid dehydrogenase kinase/Pyruvate dehydrogenase kinase N-terminal" evidence="10">
    <location>
        <begin position="62"/>
        <end position="210"/>
    </location>
</feature>
<dbReference type="PANTHER" id="PTHR11947">
    <property type="entry name" value="PYRUVATE DEHYDROGENASE KINASE"/>
    <property type="match status" value="1"/>
</dbReference>
<organism evidence="11 15">
    <name type="scientific">Didymodactylos carnosus</name>
    <dbReference type="NCBI Taxonomy" id="1234261"/>
    <lineage>
        <taxon>Eukaryota</taxon>
        <taxon>Metazoa</taxon>
        <taxon>Spiralia</taxon>
        <taxon>Gnathifera</taxon>
        <taxon>Rotifera</taxon>
        <taxon>Eurotatoria</taxon>
        <taxon>Bdelloidea</taxon>
        <taxon>Philodinida</taxon>
        <taxon>Philodinidae</taxon>
        <taxon>Didymodactylos</taxon>
    </lineage>
</organism>
<keyword evidence="6 8" id="KW-0067">ATP-binding</keyword>
<dbReference type="Proteomes" id="UP000663829">
    <property type="component" value="Unassembled WGS sequence"/>
</dbReference>
<gene>
    <name evidence="11" type="ORF">GPM918_LOCUS19856</name>
    <name evidence="12" type="ORF">OVA965_LOCUS23302</name>
    <name evidence="13" type="ORF">SRO942_LOCUS19853</name>
    <name evidence="14" type="ORF">TMI583_LOCUS24015</name>
</gene>
<dbReference type="GO" id="GO:0005759">
    <property type="term" value="C:mitochondrial matrix"/>
    <property type="evidence" value="ECO:0007669"/>
    <property type="project" value="UniProtKB-SubCell"/>
</dbReference>
<keyword evidence="15" id="KW-1185">Reference proteome</keyword>
<dbReference type="AlphaFoldDB" id="A0A814QVS0"/>
<dbReference type="OrthoDB" id="3264224at2759"/>
<evidence type="ECO:0000313" key="14">
    <source>
        <dbReference type="EMBL" id="CAF3997116.1"/>
    </source>
</evidence>
<dbReference type="EC" id="2.7.11.-" evidence="8"/>
<name>A0A814QVS0_9BILA</name>
<evidence type="ECO:0000256" key="7">
    <source>
        <dbReference type="ARBA" id="ARBA00023128"/>
    </source>
</evidence>
<dbReference type="GO" id="GO:0004740">
    <property type="term" value="F:pyruvate dehydrogenase (acetyl-transferring) kinase activity"/>
    <property type="evidence" value="ECO:0007669"/>
    <property type="project" value="TreeGrafter"/>
</dbReference>
<evidence type="ECO:0000256" key="4">
    <source>
        <dbReference type="ARBA" id="ARBA00022741"/>
    </source>
</evidence>
<evidence type="ECO:0000256" key="1">
    <source>
        <dbReference type="ARBA" id="ARBA00006155"/>
    </source>
</evidence>
<dbReference type="InterPro" id="IPR039028">
    <property type="entry name" value="BCKD/PDK"/>
</dbReference>
<dbReference type="GO" id="GO:0005524">
    <property type="term" value="F:ATP binding"/>
    <property type="evidence" value="ECO:0007669"/>
    <property type="project" value="UniProtKB-UniRule"/>
</dbReference>
<protein>
    <recommendedName>
        <fullName evidence="8">Protein-serine/threonine kinase</fullName>
        <ecNumber evidence="8">2.7.11.-</ecNumber>
    </recommendedName>
</protein>
<comment type="subcellular location">
    <subcellularLocation>
        <location evidence="8">Mitochondrion matrix</location>
    </subcellularLocation>
</comment>
<evidence type="ECO:0000259" key="9">
    <source>
        <dbReference type="Pfam" id="PF02518"/>
    </source>
</evidence>
<dbReference type="PANTHER" id="PTHR11947:SF20">
    <property type="entry name" value="[3-METHYL-2-OXOBUTANOATE DEHYDROGENASE [LIPOAMIDE]] KINASE, MITOCHONDRIAL"/>
    <property type="match status" value="1"/>
</dbReference>
<dbReference type="Gene3D" id="3.30.565.10">
    <property type="entry name" value="Histidine kinase-like ATPase, C-terminal domain"/>
    <property type="match status" value="1"/>
</dbReference>
<evidence type="ECO:0000313" key="12">
    <source>
        <dbReference type="EMBL" id="CAF1186075.1"/>
    </source>
</evidence>
<dbReference type="SUPFAM" id="SSF69012">
    <property type="entry name" value="alpha-ketoacid dehydrogenase kinase, N-terminal domain"/>
    <property type="match status" value="1"/>
</dbReference>
<keyword evidence="3 8" id="KW-0808">Transferase</keyword>
<accession>A0A814QVS0</accession>
<keyword evidence="5 8" id="KW-0418">Kinase</keyword>
<dbReference type="InterPro" id="IPR036890">
    <property type="entry name" value="HATPase_C_sf"/>
</dbReference>
<dbReference type="Proteomes" id="UP000677228">
    <property type="component" value="Unassembled WGS sequence"/>
</dbReference>
<comment type="caution">
    <text evidence="11">The sequence shown here is derived from an EMBL/GenBank/DDBJ whole genome shotgun (WGS) entry which is preliminary data.</text>
</comment>
<dbReference type="SUPFAM" id="SSF55874">
    <property type="entry name" value="ATPase domain of HSP90 chaperone/DNA topoisomerase II/histidine kinase"/>
    <property type="match status" value="1"/>
</dbReference>
<dbReference type="Pfam" id="PF02518">
    <property type="entry name" value="HATPase_c"/>
    <property type="match status" value="1"/>
</dbReference>
<feature type="domain" description="Histidine kinase/HSP90-like ATPase" evidence="9">
    <location>
        <begin position="259"/>
        <end position="411"/>
    </location>
</feature>
<evidence type="ECO:0000256" key="6">
    <source>
        <dbReference type="ARBA" id="ARBA00022840"/>
    </source>
</evidence>
<evidence type="ECO:0000256" key="3">
    <source>
        <dbReference type="ARBA" id="ARBA00022679"/>
    </source>
</evidence>
<evidence type="ECO:0000313" key="13">
    <source>
        <dbReference type="EMBL" id="CAF3887890.1"/>
    </source>
</evidence>
<dbReference type="EMBL" id="CAJNOK010013525">
    <property type="protein sequence ID" value="CAF1186075.1"/>
    <property type="molecule type" value="Genomic_DNA"/>
</dbReference>
<keyword evidence="4 8" id="KW-0547">Nucleotide-binding</keyword>